<keyword evidence="5" id="KW-0808">Transferase</keyword>
<accession>A0A8S2AGJ4</accession>
<keyword evidence="12" id="KW-0119">Carbohydrate metabolism</keyword>
<sequence length="681" mass="77316">MKGEGKVFLKSRMKWIGLLGLVLSAFSLLVHFLLAGFTDDSISDYSIPVTIFSWRPVFDNPRFARHTPLYRRLWGPTRHVETLLPDANPRDPPARTHGFVFVRIQGGFHEIRNSIPDVVAVSRLLNATLVIPEIQSTTSSKGISSQFKSFAYLYNEEHFMASIANDVRVVKTLPKNLKWARRKKQIPSFKVSYGSSPYYYLHHVLPVLIKHSVVELVVPHGGCLQVTKNFADSLYFQVILKNIRDYGVELRFTLYNLGKRFKNFPLKLRPLGRPFIAYDPGMTREALAYHGCAELFQDVHTELIQHKRAWMIKRGIVKGKLSVDSTEQRLAGLCPLMPEEVGILLRAYGYSWDTIIYVAGGEVFGGQRTLIPLHGMFENVVDRTSLSTSWELAKMYGREAKHNDIKKMTPPSVEEETKHDSLKSTRQRPQPLPPPPARPKYYNIEGWWGWVAESDNEPESTVIELRTNAHKLLWEAIDYVVSVEADVFISGFDRDGKGHPSFASLVMGHRLYQSASAKTFRPDRKQIAMLLEEIRDHMYEANHTWITSVRKLLKRSILEGLIESSKRSKAFSFLSHPVPECSCITRAHPVSNASLIEANLGVTHRCPQWIDGVVSERSKDNKNAEKEEDLDEEDLSSSGLFFGHKESGGNNNGNNETVNSEANNKEEGQLEDQEELEGGER</sequence>
<evidence type="ECO:0000313" key="15">
    <source>
        <dbReference type="EMBL" id="CAE6074084.1"/>
    </source>
</evidence>
<evidence type="ECO:0000256" key="7">
    <source>
        <dbReference type="ARBA" id="ARBA00022968"/>
    </source>
</evidence>
<evidence type="ECO:0000313" key="16">
    <source>
        <dbReference type="Proteomes" id="UP000682877"/>
    </source>
</evidence>
<keyword evidence="6" id="KW-0812">Transmembrane</keyword>
<evidence type="ECO:0000256" key="13">
    <source>
        <dbReference type="ARBA" id="ARBA00030350"/>
    </source>
</evidence>
<name>A0A8S2AGJ4_ARAAE</name>
<keyword evidence="11" id="KW-0294">Fucose metabolism</keyword>
<feature type="region of interest" description="Disordered" evidence="14">
    <location>
        <begin position="617"/>
        <end position="681"/>
    </location>
</feature>
<evidence type="ECO:0000256" key="4">
    <source>
        <dbReference type="ARBA" id="ARBA00022676"/>
    </source>
</evidence>
<comment type="similarity">
    <text evidence="3">Belongs to the glycosyltransferase GT106 family.</text>
</comment>
<feature type="compositionally biased region" description="Acidic residues" evidence="14">
    <location>
        <begin position="669"/>
        <end position="681"/>
    </location>
</feature>
<comment type="subcellular location">
    <subcellularLocation>
        <location evidence="1">Membrane</location>
        <topology evidence="1">Single-pass type II membrane protein</topology>
    </subcellularLocation>
</comment>
<dbReference type="GO" id="GO:0005768">
    <property type="term" value="C:endosome"/>
    <property type="evidence" value="ECO:0007669"/>
    <property type="project" value="TreeGrafter"/>
</dbReference>
<evidence type="ECO:0000256" key="10">
    <source>
        <dbReference type="ARBA" id="ARBA00023180"/>
    </source>
</evidence>
<keyword evidence="16" id="KW-1185">Reference proteome</keyword>
<dbReference type="PANTHER" id="PTHR31741:SF46">
    <property type="entry name" value="O-FUCOSYLTRANSFERASE 27"/>
    <property type="match status" value="1"/>
</dbReference>
<keyword evidence="10" id="KW-0325">Glycoprotein</keyword>
<dbReference type="InterPro" id="IPR019378">
    <property type="entry name" value="GDP-Fuc_O-FucTrfase"/>
</dbReference>
<evidence type="ECO:0000256" key="8">
    <source>
        <dbReference type="ARBA" id="ARBA00022989"/>
    </source>
</evidence>
<dbReference type="Pfam" id="PF10250">
    <property type="entry name" value="O-FucT"/>
    <property type="match status" value="1"/>
</dbReference>
<evidence type="ECO:0000256" key="12">
    <source>
        <dbReference type="ARBA" id="ARBA00023277"/>
    </source>
</evidence>
<evidence type="ECO:0000256" key="14">
    <source>
        <dbReference type="SAM" id="MobiDB-lite"/>
    </source>
</evidence>
<organism evidence="15 16">
    <name type="scientific">Arabidopsis arenosa</name>
    <name type="common">Sand rock-cress</name>
    <name type="synonym">Cardaminopsis arenosa</name>
    <dbReference type="NCBI Taxonomy" id="38785"/>
    <lineage>
        <taxon>Eukaryota</taxon>
        <taxon>Viridiplantae</taxon>
        <taxon>Streptophyta</taxon>
        <taxon>Embryophyta</taxon>
        <taxon>Tracheophyta</taxon>
        <taxon>Spermatophyta</taxon>
        <taxon>Magnoliopsida</taxon>
        <taxon>eudicotyledons</taxon>
        <taxon>Gunneridae</taxon>
        <taxon>Pentapetalae</taxon>
        <taxon>rosids</taxon>
        <taxon>malvids</taxon>
        <taxon>Brassicales</taxon>
        <taxon>Brassicaceae</taxon>
        <taxon>Camelineae</taxon>
        <taxon>Arabidopsis</taxon>
    </lineage>
</organism>
<evidence type="ECO:0000256" key="11">
    <source>
        <dbReference type="ARBA" id="ARBA00023253"/>
    </source>
</evidence>
<comment type="pathway">
    <text evidence="2">Glycan metabolism.</text>
</comment>
<dbReference type="Proteomes" id="UP000682877">
    <property type="component" value="Chromosome 5"/>
</dbReference>
<dbReference type="GO" id="GO:0016757">
    <property type="term" value="F:glycosyltransferase activity"/>
    <property type="evidence" value="ECO:0007669"/>
    <property type="project" value="UniProtKB-KW"/>
</dbReference>
<evidence type="ECO:0000256" key="9">
    <source>
        <dbReference type="ARBA" id="ARBA00023136"/>
    </source>
</evidence>
<dbReference type="EMBL" id="LR999455">
    <property type="protein sequence ID" value="CAE6074084.1"/>
    <property type="molecule type" value="Genomic_DNA"/>
</dbReference>
<protein>
    <recommendedName>
        <fullName evidence="13">O-fucosyltransferase family protein</fullName>
    </recommendedName>
</protein>
<gene>
    <name evidence="15" type="ORF">AARE701A_LOCUS12377</name>
</gene>
<dbReference type="GO" id="GO:0016020">
    <property type="term" value="C:membrane"/>
    <property type="evidence" value="ECO:0007669"/>
    <property type="project" value="UniProtKB-SubCell"/>
</dbReference>
<dbReference type="AlphaFoldDB" id="A0A8S2AGJ4"/>
<proteinExistence type="inferred from homology"/>
<feature type="region of interest" description="Disordered" evidence="14">
    <location>
        <begin position="401"/>
        <end position="437"/>
    </location>
</feature>
<keyword evidence="7" id="KW-0735">Signal-anchor</keyword>
<evidence type="ECO:0000256" key="5">
    <source>
        <dbReference type="ARBA" id="ARBA00022679"/>
    </source>
</evidence>
<evidence type="ECO:0000256" key="3">
    <source>
        <dbReference type="ARBA" id="ARBA00007737"/>
    </source>
</evidence>
<feature type="compositionally biased region" description="Low complexity" evidence="14">
    <location>
        <begin position="648"/>
        <end position="662"/>
    </location>
</feature>
<evidence type="ECO:0000256" key="1">
    <source>
        <dbReference type="ARBA" id="ARBA00004606"/>
    </source>
</evidence>
<evidence type="ECO:0000256" key="6">
    <source>
        <dbReference type="ARBA" id="ARBA00022692"/>
    </source>
</evidence>
<evidence type="ECO:0000256" key="2">
    <source>
        <dbReference type="ARBA" id="ARBA00004881"/>
    </source>
</evidence>
<dbReference type="GO" id="GO:0005802">
    <property type="term" value="C:trans-Golgi network"/>
    <property type="evidence" value="ECO:0007669"/>
    <property type="project" value="TreeGrafter"/>
</dbReference>
<keyword evidence="4" id="KW-0328">Glycosyltransferase</keyword>
<keyword evidence="8" id="KW-1133">Transmembrane helix</keyword>
<dbReference type="GO" id="GO:0006004">
    <property type="term" value="P:fucose metabolic process"/>
    <property type="evidence" value="ECO:0007669"/>
    <property type="project" value="UniProtKB-KW"/>
</dbReference>
<keyword evidence="9" id="KW-0472">Membrane</keyword>
<dbReference type="PANTHER" id="PTHR31741">
    <property type="entry name" value="OS02G0726500 PROTEIN-RELATED"/>
    <property type="match status" value="1"/>
</dbReference>
<reference evidence="15" key="1">
    <citation type="submission" date="2021-01" db="EMBL/GenBank/DDBJ databases">
        <authorList>
            <person name="Bezrukov I."/>
        </authorList>
    </citation>
    <scope>NUCLEOTIDE SEQUENCE</scope>
</reference>
<feature type="compositionally biased region" description="Acidic residues" evidence="14">
    <location>
        <begin position="626"/>
        <end position="635"/>
    </location>
</feature>